<feature type="domain" description="DUF4365" evidence="1">
    <location>
        <begin position="8"/>
        <end position="140"/>
    </location>
</feature>
<keyword evidence="3" id="KW-1185">Reference proteome</keyword>
<dbReference type="Proteomes" id="UP001447857">
    <property type="component" value="Chromosome"/>
</dbReference>
<sequence length="339" mass="39052">MKRFDPTERIGVNATERIITKNLGWIFREQSIADVGIDGIIEQVQNGEPTGKFIAIQIKSGLGNFYKTEKGLTYYVSNVHYNYWLNLNIPIILVAHLPNEDETYWQAITTENLKKSKKRWKIEIPLKQKLNEKSESRLVQILSLKNEKKFDVFRGRVDSNDIDEINEDIKSITDATICINNISAFLNSQTTETNRLTEKLNHFIEKKSPDLNAELINTYKALGKSMNLTARRSETEIELFSQLYSIGISGFEKLIIGMQFLNFRLEDFVDDVNFIEQVPNQIDYALNTFINLRDTVSSMPNNHSTLKEAKKQYIEVLDLIINELGDAVEMTKNIFAKII</sequence>
<protein>
    <submittedName>
        <fullName evidence="2">DUF4365 domain-containing protein</fullName>
    </submittedName>
</protein>
<proteinExistence type="predicted"/>
<gene>
    <name evidence="2" type="ORF">V6624_19995</name>
</gene>
<reference evidence="2 3" key="1">
    <citation type="submission" date="2024-02" db="EMBL/GenBank/DDBJ databases">
        <title>complete genome of Flavobacterium ginsenosidimutans Str. YTB16.</title>
        <authorList>
            <person name="Wang Q."/>
        </authorList>
    </citation>
    <scope>NUCLEOTIDE SEQUENCE [LARGE SCALE GENOMIC DNA]</scope>
    <source>
        <strain evidence="2 3">YTB16</strain>
    </source>
</reference>
<evidence type="ECO:0000259" key="1">
    <source>
        <dbReference type="Pfam" id="PF14280"/>
    </source>
</evidence>
<evidence type="ECO:0000313" key="2">
    <source>
        <dbReference type="EMBL" id="WXK49308.1"/>
    </source>
</evidence>
<name>A0ABZ2Q4G2_9FLAO</name>
<dbReference type="InterPro" id="IPR025375">
    <property type="entry name" value="DUF4365"/>
</dbReference>
<dbReference type="EMBL" id="CP147988">
    <property type="protein sequence ID" value="WXK49308.1"/>
    <property type="molecule type" value="Genomic_DNA"/>
</dbReference>
<dbReference type="RefSeq" id="WP_111289452.1">
    <property type="nucleotide sequence ID" value="NZ_CP147988.1"/>
</dbReference>
<evidence type="ECO:0000313" key="3">
    <source>
        <dbReference type="Proteomes" id="UP001447857"/>
    </source>
</evidence>
<organism evidence="2 3">
    <name type="scientific">Flavobacterium ginsenosidimutans</name>
    <dbReference type="NCBI Taxonomy" id="687844"/>
    <lineage>
        <taxon>Bacteria</taxon>
        <taxon>Pseudomonadati</taxon>
        <taxon>Bacteroidota</taxon>
        <taxon>Flavobacteriia</taxon>
        <taxon>Flavobacteriales</taxon>
        <taxon>Flavobacteriaceae</taxon>
        <taxon>Flavobacterium</taxon>
    </lineage>
</organism>
<accession>A0ABZ2Q4G2</accession>
<dbReference type="Pfam" id="PF14280">
    <property type="entry name" value="DUF4365"/>
    <property type="match status" value="1"/>
</dbReference>